<organism evidence="3 4">
    <name type="scientific">Deinococcus phoenicis</name>
    <dbReference type="NCBI Taxonomy" id="1476583"/>
    <lineage>
        <taxon>Bacteria</taxon>
        <taxon>Thermotogati</taxon>
        <taxon>Deinococcota</taxon>
        <taxon>Deinococci</taxon>
        <taxon>Deinococcales</taxon>
        <taxon>Deinococcaceae</taxon>
        <taxon>Deinococcus</taxon>
    </lineage>
</organism>
<dbReference type="AlphaFoldDB" id="A0A016QPN2"/>
<evidence type="ECO:0000313" key="4">
    <source>
        <dbReference type="Proteomes" id="UP000020492"/>
    </source>
</evidence>
<dbReference type="Gene3D" id="2.10.260.10">
    <property type="match status" value="1"/>
</dbReference>
<dbReference type="GO" id="GO:0003677">
    <property type="term" value="F:DNA binding"/>
    <property type="evidence" value="ECO:0007669"/>
    <property type="project" value="UniProtKB-UniRule"/>
</dbReference>
<name>A0A016QPN2_9DEIO</name>
<sequence length="86" mass="9749">MMAHLELDRFGRVLLPKKLRDALGLQPGEQLEVEVEAGVLHLRPLTRPVQTIEHHGRLVLDGPGLISGDPVEDMREQRLDDLLGRW</sequence>
<gene>
    <name evidence="3" type="ORF">DEIPH_ctg032orf0110</name>
</gene>
<dbReference type="Pfam" id="PF04014">
    <property type="entry name" value="MazE_antitoxin"/>
    <property type="match status" value="1"/>
</dbReference>
<dbReference type="SMART" id="SM00966">
    <property type="entry name" value="SpoVT_AbrB"/>
    <property type="match status" value="1"/>
</dbReference>
<evidence type="ECO:0000313" key="3">
    <source>
        <dbReference type="EMBL" id="EYB67857.1"/>
    </source>
</evidence>
<comment type="caution">
    <text evidence="3">The sequence shown here is derived from an EMBL/GenBank/DDBJ whole genome shotgun (WGS) entry which is preliminary data.</text>
</comment>
<keyword evidence="4" id="KW-1185">Reference proteome</keyword>
<dbReference type="SUPFAM" id="SSF89447">
    <property type="entry name" value="AbrB/MazE/MraZ-like"/>
    <property type="match status" value="1"/>
</dbReference>
<dbReference type="InterPro" id="IPR007159">
    <property type="entry name" value="SpoVT-AbrB_dom"/>
</dbReference>
<dbReference type="InterPro" id="IPR037914">
    <property type="entry name" value="SpoVT-AbrB_sf"/>
</dbReference>
<dbReference type="PROSITE" id="PS51740">
    <property type="entry name" value="SPOVT_ABRB"/>
    <property type="match status" value="1"/>
</dbReference>
<dbReference type="EMBL" id="JHAC01000032">
    <property type="protein sequence ID" value="EYB67857.1"/>
    <property type="molecule type" value="Genomic_DNA"/>
</dbReference>
<reference evidence="3 4" key="1">
    <citation type="submission" date="2014-03" db="EMBL/GenBank/DDBJ databases">
        <title>Draft genome sequence of Deinococcus phoenicis 1P10ME.</title>
        <authorList>
            <person name="Stepanov V.G."/>
            <person name="Vaishampayan P."/>
            <person name="Venkateswaran K."/>
            <person name="Fox G.E."/>
        </authorList>
    </citation>
    <scope>NUCLEOTIDE SEQUENCE [LARGE SCALE GENOMIC DNA]</scope>
    <source>
        <strain evidence="3 4">1P10ME</strain>
    </source>
</reference>
<keyword evidence="1" id="KW-0238">DNA-binding</keyword>
<accession>A0A016QPN2</accession>
<evidence type="ECO:0000256" key="1">
    <source>
        <dbReference type="PROSITE-ProRule" id="PRU01076"/>
    </source>
</evidence>
<proteinExistence type="predicted"/>
<protein>
    <recommendedName>
        <fullName evidence="2">SpoVT-AbrB domain-containing protein</fullName>
    </recommendedName>
</protein>
<dbReference type="Proteomes" id="UP000020492">
    <property type="component" value="Unassembled WGS sequence"/>
</dbReference>
<dbReference type="PATRIC" id="fig|1476583.3.peg.2157"/>
<dbReference type="RefSeq" id="WP_200868173.1">
    <property type="nucleotide sequence ID" value="NZ_JHAC01000032.1"/>
</dbReference>
<evidence type="ECO:0000259" key="2">
    <source>
        <dbReference type="PROSITE" id="PS51740"/>
    </source>
</evidence>
<feature type="domain" description="SpoVT-AbrB" evidence="2">
    <location>
        <begin position="2"/>
        <end position="47"/>
    </location>
</feature>
<dbReference type="NCBIfam" id="TIGR01439">
    <property type="entry name" value="lp_hng_hel_AbrB"/>
    <property type="match status" value="1"/>
</dbReference>